<evidence type="ECO:0000256" key="1">
    <source>
        <dbReference type="ARBA" id="ARBA00022614"/>
    </source>
</evidence>
<dbReference type="EMBL" id="OZ020108">
    <property type="protein sequence ID" value="CAK9260021.1"/>
    <property type="molecule type" value="Genomic_DNA"/>
</dbReference>
<dbReference type="Gene3D" id="3.40.50.300">
    <property type="entry name" value="P-loop containing nucleotide triphosphate hydrolases"/>
    <property type="match status" value="2"/>
</dbReference>
<dbReference type="Gene3D" id="3.40.50.10140">
    <property type="entry name" value="Toll/interleukin-1 receptor homology (TIR) domain"/>
    <property type="match status" value="1"/>
</dbReference>
<dbReference type="InterPro" id="IPR042197">
    <property type="entry name" value="Apaf_helical"/>
</dbReference>
<dbReference type="PRINTS" id="PR00364">
    <property type="entry name" value="DISEASERSIST"/>
</dbReference>
<reference evidence="4" key="1">
    <citation type="submission" date="2024-02" db="EMBL/GenBank/DDBJ databases">
        <authorList>
            <consortium name="ELIXIR-Norway"/>
            <consortium name="Elixir Norway"/>
        </authorList>
    </citation>
    <scope>NUCLEOTIDE SEQUENCE</scope>
</reference>
<dbReference type="Gene3D" id="1.10.8.430">
    <property type="entry name" value="Helical domain of apoptotic protease-activating factors"/>
    <property type="match status" value="2"/>
</dbReference>
<dbReference type="SUPFAM" id="SSF46785">
    <property type="entry name" value="Winged helix' DNA-binding domain"/>
    <property type="match status" value="1"/>
</dbReference>
<dbReference type="InterPro" id="IPR035897">
    <property type="entry name" value="Toll_tir_struct_dom_sf"/>
</dbReference>
<dbReference type="PANTHER" id="PTHR11017">
    <property type="entry name" value="LEUCINE-RICH REPEAT-CONTAINING PROTEIN"/>
    <property type="match status" value="1"/>
</dbReference>
<dbReference type="SUPFAM" id="SSF52540">
    <property type="entry name" value="P-loop containing nucleoside triphosphate hydrolases"/>
    <property type="match status" value="2"/>
</dbReference>
<feature type="non-terminal residue" evidence="4">
    <location>
        <position position="1"/>
    </location>
</feature>
<evidence type="ECO:0000313" key="4">
    <source>
        <dbReference type="EMBL" id="CAK9260021.1"/>
    </source>
</evidence>
<sequence>VQLDLRMGTLREEIVKWAKESFHSFMGRQDMVRKGWKKLCELSSISHNARQSISLENYLLYKGSEAPTVDEVELKTKIVSKVRDQLRASQLPPIRPYQVGLKETSKKLIETLNQMEKDVGVLSLVGMGGIGKTTLAKEIYRHFENNDMFDKKSILMDVKGSAILDLQKQLAHDLFKEDVRSVGEFNECFNRIRDRKVLIVIDDVDKRRQFDELIPDINKLGLGSRIIITSRESNVVNNIMKNGNCKCSRHDMAVLSTPNSRHLFNWHAFHSIDAIDGFQELAEKVADACCGLPLALEVIGCFLFDKREEHDLESTWPETIKTLLTEHEDIFQKLMISYNGLSLEARMMFLDIACFMIGQREHIAMQIFEACKSDYKGPATSFSSLKDKCLLKLDEDKQIVMHDLLRDMGRQVVKNQSHMMEKGTPRKFDVFLNHRGPDVKGGFASHLRQALEEAGCRPFLDKPDLEKGLDGQEKIYEALGRASVHVAIFSKHYADSDYCLDELCAMVESKKLIIPVFYDVSPSVLRCETHDGPYTKAFIKIHGGRSASEVKKWKAALHEAAKLNGFKLVDYNGDEAELKTAIVNKVWDQLRPSQLPLVAASQVGLKETSKELIETLNRMEKDVGVLSLVGMGGIGKTTLAKEIYRRFEKNDTFEKKSFLMDVKDDLIYNLQKQLAHDLFRKDVRSTGEFYECFNRIMDSKVLIVIDDVDQKGQFDELIPHINKLPPGSRIIITSRDSNVVNNIMKNGNCKYRRHEMALLNTTDSRHLFNLHAFQSIDAIDGFQELAKNVADACCGLPLALEVIGCFLFDKREECDLKNTWPQTIKTLSKEKDILDKLKVSYDGLSQEERMMFLDIACFMIGQREHIAMQIFEACKSDYEEAPARFFSSLKDKCLVKLDEDRQIVMHDFLRDMGRQVVKNESRNMEKGTPSHLWDPEMVQQVLQNKEVRT</sequence>
<evidence type="ECO:0000313" key="5">
    <source>
        <dbReference type="Proteomes" id="UP001497444"/>
    </source>
</evidence>
<keyword evidence="2" id="KW-0611">Plant defense</keyword>
<gene>
    <name evidence="4" type="ORF">CSSPJE1EN1_LOCUS5499</name>
</gene>
<dbReference type="Pfam" id="PF01582">
    <property type="entry name" value="TIR"/>
    <property type="match status" value="1"/>
</dbReference>
<dbReference type="Pfam" id="PF23282">
    <property type="entry name" value="WHD_ROQ1"/>
    <property type="match status" value="2"/>
</dbReference>
<name>A0ABP0W216_9BRYO</name>
<dbReference type="Proteomes" id="UP001497444">
    <property type="component" value="Chromosome 13"/>
</dbReference>
<evidence type="ECO:0000259" key="3">
    <source>
        <dbReference type="PROSITE" id="PS50104"/>
    </source>
</evidence>
<dbReference type="Pfam" id="PF00931">
    <property type="entry name" value="NB-ARC"/>
    <property type="match status" value="2"/>
</dbReference>
<dbReference type="InterPro" id="IPR027417">
    <property type="entry name" value="P-loop_NTPase"/>
</dbReference>
<accession>A0ABP0W216</accession>
<dbReference type="SMART" id="SM00255">
    <property type="entry name" value="TIR"/>
    <property type="match status" value="1"/>
</dbReference>
<dbReference type="InterPro" id="IPR000157">
    <property type="entry name" value="TIR_dom"/>
</dbReference>
<dbReference type="InterPro" id="IPR036390">
    <property type="entry name" value="WH_DNA-bd_sf"/>
</dbReference>
<feature type="domain" description="TIR" evidence="3">
    <location>
        <begin position="426"/>
        <end position="590"/>
    </location>
</feature>
<keyword evidence="5" id="KW-1185">Reference proteome</keyword>
<dbReference type="PROSITE" id="PS50104">
    <property type="entry name" value="TIR"/>
    <property type="match status" value="1"/>
</dbReference>
<dbReference type="SUPFAM" id="SSF52200">
    <property type="entry name" value="Toll/Interleukin receptor TIR domain"/>
    <property type="match status" value="1"/>
</dbReference>
<dbReference type="InterPro" id="IPR002182">
    <property type="entry name" value="NB-ARC"/>
</dbReference>
<keyword evidence="1" id="KW-0433">Leucine-rich repeat</keyword>
<dbReference type="InterPro" id="IPR044974">
    <property type="entry name" value="Disease_R_plants"/>
</dbReference>
<organism evidence="4 5">
    <name type="scientific">Sphagnum jensenii</name>
    <dbReference type="NCBI Taxonomy" id="128206"/>
    <lineage>
        <taxon>Eukaryota</taxon>
        <taxon>Viridiplantae</taxon>
        <taxon>Streptophyta</taxon>
        <taxon>Embryophyta</taxon>
        <taxon>Bryophyta</taxon>
        <taxon>Sphagnophytina</taxon>
        <taxon>Sphagnopsida</taxon>
        <taxon>Sphagnales</taxon>
        <taxon>Sphagnaceae</taxon>
        <taxon>Sphagnum</taxon>
    </lineage>
</organism>
<evidence type="ECO:0000256" key="2">
    <source>
        <dbReference type="ARBA" id="ARBA00022821"/>
    </source>
</evidence>
<dbReference type="InterPro" id="IPR058192">
    <property type="entry name" value="WHD_ROQ1-like"/>
</dbReference>
<proteinExistence type="predicted"/>
<dbReference type="PANTHER" id="PTHR11017:SF385">
    <property type="entry name" value="DISEASE RESISTANCE PROTEIN (TIR-NBS-LRR CLASS)-RELATED"/>
    <property type="match status" value="1"/>
</dbReference>
<protein>
    <recommendedName>
        <fullName evidence="3">TIR domain-containing protein</fullName>
    </recommendedName>
</protein>